<dbReference type="Pfam" id="PF23598">
    <property type="entry name" value="LRR_14"/>
    <property type="match status" value="1"/>
</dbReference>
<dbReference type="Gene3D" id="3.80.10.10">
    <property type="entry name" value="Ribonuclease Inhibitor"/>
    <property type="match status" value="1"/>
</dbReference>
<protein>
    <recommendedName>
        <fullName evidence="2">Disease resistance R13L4/SHOC-2-like LRR domain-containing protein</fullName>
    </recommendedName>
</protein>
<dbReference type="Proteomes" id="UP001552299">
    <property type="component" value="Unassembled WGS sequence"/>
</dbReference>
<proteinExistence type="predicted"/>
<dbReference type="AlphaFoldDB" id="A0ABD0VR79"/>
<reference evidence="3 4" key="1">
    <citation type="journal article" date="2024" name="Plant Biotechnol. J.">
        <title>Dendrobium thyrsiflorum genome and its molecular insights into genes involved in important horticultural traits.</title>
        <authorList>
            <person name="Chen B."/>
            <person name="Wang J.Y."/>
            <person name="Zheng P.J."/>
            <person name="Li K.L."/>
            <person name="Liang Y.M."/>
            <person name="Chen X.F."/>
            <person name="Zhang C."/>
            <person name="Zhao X."/>
            <person name="He X."/>
            <person name="Zhang G.Q."/>
            <person name="Liu Z.J."/>
            <person name="Xu Q."/>
        </authorList>
    </citation>
    <scope>NUCLEOTIDE SEQUENCE [LARGE SCALE GENOMIC DNA]</scope>
    <source>
        <strain evidence="3">GZMU011</strain>
    </source>
</reference>
<organism evidence="3 4">
    <name type="scientific">Dendrobium thyrsiflorum</name>
    <name type="common">Pinecone-like raceme dendrobium</name>
    <name type="synonym">Orchid</name>
    <dbReference type="NCBI Taxonomy" id="117978"/>
    <lineage>
        <taxon>Eukaryota</taxon>
        <taxon>Viridiplantae</taxon>
        <taxon>Streptophyta</taxon>
        <taxon>Embryophyta</taxon>
        <taxon>Tracheophyta</taxon>
        <taxon>Spermatophyta</taxon>
        <taxon>Magnoliopsida</taxon>
        <taxon>Liliopsida</taxon>
        <taxon>Asparagales</taxon>
        <taxon>Orchidaceae</taxon>
        <taxon>Epidendroideae</taxon>
        <taxon>Malaxideae</taxon>
        <taxon>Dendrobiinae</taxon>
        <taxon>Dendrobium</taxon>
    </lineage>
</organism>
<evidence type="ECO:0000256" key="1">
    <source>
        <dbReference type="ARBA" id="ARBA00022737"/>
    </source>
</evidence>
<evidence type="ECO:0000313" key="3">
    <source>
        <dbReference type="EMBL" id="KAL0927580.1"/>
    </source>
</evidence>
<accession>A0ABD0VR79</accession>
<dbReference type="PANTHER" id="PTHR47186">
    <property type="entry name" value="LEUCINE-RICH REPEAT-CONTAINING PROTEIN 57"/>
    <property type="match status" value="1"/>
</dbReference>
<gene>
    <name evidence="3" type="ORF">M5K25_001764</name>
</gene>
<dbReference type="InterPro" id="IPR055414">
    <property type="entry name" value="LRR_R13L4/SHOC2-like"/>
</dbReference>
<dbReference type="EMBL" id="JANQDX010000002">
    <property type="protein sequence ID" value="KAL0927580.1"/>
    <property type="molecule type" value="Genomic_DNA"/>
</dbReference>
<keyword evidence="4" id="KW-1185">Reference proteome</keyword>
<keyword evidence="1" id="KW-0677">Repeat</keyword>
<comment type="caution">
    <text evidence="3">The sequence shown here is derived from an EMBL/GenBank/DDBJ whole genome shotgun (WGS) entry which is preliminary data.</text>
</comment>
<dbReference type="InterPro" id="IPR032675">
    <property type="entry name" value="LRR_dom_sf"/>
</dbReference>
<dbReference type="PANTHER" id="PTHR47186:SF63">
    <property type="entry name" value="C-JID DOMAIN-CONTAINING PROTEIN"/>
    <property type="match status" value="1"/>
</dbReference>
<feature type="domain" description="Disease resistance R13L4/SHOC-2-like LRR" evidence="2">
    <location>
        <begin position="7"/>
        <end position="210"/>
    </location>
</feature>
<evidence type="ECO:0000313" key="4">
    <source>
        <dbReference type="Proteomes" id="UP001552299"/>
    </source>
</evidence>
<sequence>MVHIPVVRTLLASSSDLLLDDERLRQLSHLRVLDISHTQIQLLPDSIGKLVHLRYLNLKDTDIRAIPNSIEQLTNLQFLDISFCKKLGQLPSGITRLHNLRSLDNLEMPVSFIPKKCTLLKQLPEGLKYSPMKFLEIFGARRLKSVDNLPAEIEELRLSYCEKLEEVFCASTLKTLEVQVCKALSCVKKLDSLQKLSFNDFEEESLPEWLLNFLRQRRLQNDSNDDFLLDLYCSHEFVMFMFLWVG</sequence>
<dbReference type="SUPFAM" id="SSF52058">
    <property type="entry name" value="L domain-like"/>
    <property type="match status" value="1"/>
</dbReference>
<name>A0ABD0VR79_DENTH</name>
<evidence type="ECO:0000259" key="2">
    <source>
        <dbReference type="Pfam" id="PF23598"/>
    </source>
</evidence>